<organism evidence="1 2">
    <name type="scientific">Enterobacteria phage RB33</name>
    <dbReference type="NCBI Taxonomy" id="134822"/>
    <lineage>
        <taxon>Viruses</taxon>
        <taxon>Duplodnaviria</taxon>
        <taxon>Heunggongvirae</taxon>
        <taxon>Uroviricota</taxon>
        <taxon>Caudoviricetes</taxon>
        <taxon>Pantevenvirales</taxon>
        <taxon>Straboviridae</taxon>
        <taxon>Tevenvirinae</taxon>
        <taxon>Tequatrovirus</taxon>
        <taxon>Enterobacteria phage RB32</taxon>
    </lineage>
</organism>
<proteinExistence type="predicted"/>
<gene>
    <name evidence="1" type="ORF">RB33_254</name>
</gene>
<sequence>MKTFKIVVEFYNGEGVVHLKAANQFDAVRVYCQCFESSKQAIKIKSVEETK</sequence>
<reference evidence="1 2" key="1">
    <citation type="submission" date="2014-09" db="EMBL/GenBank/DDBJ databases">
        <title>Complete Genome Sequences of T4-like Bacteriophages RB3, RB5, RB6, RB7, RB9, RB10, RB27, RB33, RB55, RB59, and RB68.</title>
        <authorList>
            <person name="Yaung S.J."/>
            <person name="Esvelt K.M."/>
            <person name="Church G.M."/>
        </authorList>
    </citation>
    <scope>NUCLEOTIDE SEQUENCE [LARGE SCALE GENOMIC DNA]</scope>
</reference>
<protein>
    <submittedName>
        <fullName evidence="1">Uncharacterized protein</fullName>
    </submittedName>
</protein>
<dbReference type="Proteomes" id="UP000029931">
    <property type="component" value="Genome"/>
</dbReference>
<evidence type="ECO:0000313" key="1">
    <source>
        <dbReference type="EMBL" id="AIT74892.1"/>
    </source>
</evidence>
<evidence type="ECO:0000313" key="2">
    <source>
        <dbReference type="Proteomes" id="UP000029931"/>
    </source>
</evidence>
<name>A0A097J6U2_BPR32</name>
<dbReference type="EMBL" id="KM607001">
    <property type="protein sequence ID" value="AIT74892.1"/>
    <property type="molecule type" value="Genomic_DNA"/>
</dbReference>
<accession>A0A097J6U2</accession>